<protein>
    <submittedName>
        <fullName evidence="3">M23 family metallopeptidase</fullName>
    </submittedName>
</protein>
<feature type="domain" description="LysM" evidence="2">
    <location>
        <begin position="269"/>
        <end position="313"/>
    </location>
</feature>
<dbReference type="PROSITE" id="PS51782">
    <property type="entry name" value="LYSM"/>
    <property type="match status" value="2"/>
</dbReference>
<dbReference type="Pfam" id="PF01551">
    <property type="entry name" value="Peptidase_M23"/>
    <property type="match status" value="1"/>
</dbReference>
<dbReference type="Pfam" id="PF01476">
    <property type="entry name" value="LysM"/>
    <property type="match status" value="2"/>
</dbReference>
<dbReference type="InterPro" id="IPR011055">
    <property type="entry name" value="Dup_hybrid_motif"/>
</dbReference>
<dbReference type="SUPFAM" id="SSF51261">
    <property type="entry name" value="Duplicated hybrid motif"/>
    <property type="match status" value="1"/>
</dbReference>
<accession>A0A932YY07</accession>
<proteinExistence type="predicted"/>
<dbReference type="Gene3D" id="2.70.70.10">
    <property type="entry name" value="Glucose Permease (Domain IIA)"/>
    <property type="match status" value="1"/>
</dbReference>
<dbReference type="InterPro" id="IPR036779">
    <property type="entry name" value="LysM_dom_sf"/>
</dbReference>
<gene>
    <name evidence="3" type="ORF">HY473_02515</name>
</gene>
<dbReference type="PANTHER" id="PTHR21666:SF289">
    <property type="entry name" value="L-ALA--D-GLU ENDOPEPTIDASE"/>
    <property type="match status" value="1"/>
</dbReference>
<dbReference type="InterPro" id="IPR050570">
    <property type="entry name" value="Cell_wall_metabolism_enzyme"/>
</dbReference>
<evidence type="ECO:0000313" key="3">
    <source>
        <dbReference type="EMBL" id="MBI4132934.1"/>
    </source>
</evidence>
<dbReference type="CDD" id="cd12797">
    <property type="entry name" value="M23_peptidase"/>
    <property type="match status" value="1"/>
</dbReference>
<dbReference type="EMBL" id="JACQMI010000017">
    <property type="protein sequence ID" value="MBI4132934.1"/>
    <property type="molecule type" value="Genomic_DNA"/>
</dbReference>
<evidence type="ECO:0000259" key="2">
    <source>
        <dbReference type="PROSITE" id="PS51782"/>
    </source>
</evidence>
<dbReference type="GO" id="GO:0004222">
    <property type="term" value="F:metalloendopeptidase activity"/>
    <property type="evidence" value="ECO:0007669"/>
    <property type="project" value="TreeGrafter"/>
</dbReference>
<dbReference type="Proteomes" id="UP000756703">
    <property type="component" value="Unassembled WGS sequence"/>
</dbReference>
<dbReference type="InterPro" id="IPR016047">
    <property type="entry name" value="M23ase_b-sheet_dom"/>
</dbReference>
<keyword evidence="1" id="KW-0732">Signal</keyword>
<dbReference type="PANTHER" id="PTHR21666">
    <property type="entry name" value="PEPTIDASE-RELATED"/>
    <property type="match status" value="1"/>
</dbReference>
<evidence type="ECO:0000256" key="1">
    <source>
        <dbReference type="ARBA" id="ARBA00022729"/>
    </source>
</evidence>
<comment type="caution">
    <text evidence="3">The sequence shown here is derived from an EMBL/GenBank/DDBJ whole genome shotgun (WGS) entry which is preliminary data.</text>
</comment>
<reference evidence="3" key="1">
    <citation type="submission" date="2020-07" db="EMBL/GenBank/DDBJ databases">
        <title>Huge and variable diversity of episymbiotic CPR bacteria and DPANN archaea in groundwater ecosystems.</title>
        <authorList>
            <person name="He C.Y."/>
            <person name="Keren R."/>
            <person name="Whittaker M."/>
            <person name="Farag I.F."/>
            <person name="Doudna J."/>
            <person name="Cate J.H.D."/>
            <person name="Banfield J.F."/>
        </authorList>
    </citation>
    <scope>NUCLEOTIDE SEQUENCE</scope>
    <source>
        <strain evidence="3">NC_groundwater_1225_Ag_S-0.1um_56_177</strain>
    </source>
</reference>
<feature type="domain" description="LysM" evidence="2">
    <location>
        <begin position="219"/>
        <end position="263"/>
    </location>
</feature>
<evidence type="ECO:0000313" key="4">
    <source>
        <dbReference type="Proteomes" id="UP000756703"/>
    </source>
</evidence>
<name>A0A932YY07_9BACT</name>
<dbReference type="SMART" id="SM00257">
    <property type="entry name" value="LysM"/>
    <property type="match status" value="2"/>
</dbReference>
<sequence>MDIRHGNTYKHMHQPSRNVLLAKKNAVLLLTLFSSLLLLALKILGAVLWGVKFVVTSVLKIAVRAFGLPLYRGFKSIEAKLGKLHGYGKEQFGENFSRNVVLYGGLVLLSMFVATSNLKARELRPEEVGRNSGMYELLIAQSDYELYIEESTGAEGEPAQNASAHERALSQIGVQSEIEPTGTPADEDGDTLLSGTGDALLKPDLPATDVTPKPRDAIITYVVQDGDTISEVAERFNVSTNTILWENKIGPRDFIKPGQELVILPVTGVTHTVSRGDTLNAIASRYRAKAEDILEVNKLADASELVIGKKITVPDGFPPAPARPVATPSSGLADLGSIFKPAPAAAGTFNWPTTARRITQYFRGWRHTGIDIGNKTGQPIYAADDGVVTTSGWNSGGYGYYVIIDHGNGIQTLYGHNSKNGVSAGDRVGKGDVIAAIGSTGRSTGPHVHFEVRVNGNRVNPLDYL</sequence>
<dbReference type="InterPro" id="IPR018392">
    <property type="entry name" value="LysM"/>
</dbReference>
<dbReference type="CDD" id="cd00118">
    <property type="entry name" value="LysM"/>
    <property type="match status" value="2"/>
</dbReference>
<organism evidence="3 4">
    <name type="scientific">Candidatus Sungiibacteriota bacterium</name>
    <dbReference type="NCBI Taxonomy" id="2750080"/>
    <lineage>
        <taxon>Bacteria</taxon>
        <taxon>Candidatus Sungiibacteriota</taxon>
    </lineage>
</organism>
<dbReference type="AlphaFoldDB" id="A0A932YY07"/>
<dbReference type="Gene3D" id="3.10.350.10">
    <property type="entry name" value="LysM domain"/>
    <property type="match status" value="2"/>
</dbReference>